<evidence type="ECO:0000313" key="1">
    <source>
        <dbReference type="EMBL" id="KAI4467689.1"/>
    </source>
</evidence>
<proteinExistence type="predicted"/>
<gene>
    <name evidence="1" type="ORF">MML48_2g00000963</name>
</gene>
<evidence type="ECO:0000313" key="2">
    <source>
        <dbReference type="Proteomes" id="UP001056778"/>
    </source>
</evidence>
<dbReference type="EMBL" id="CM043016">
    <property type="protein sequence ID" value="KAI4467689.1"/>
    <property type="molecule type" value="Genomic_DNA"/>
</dbReference>
<accession>A0ACB9TM19</accession>
<keyword evidence="2" id="KW-1185">Reference proteome</keyword>
<comment type="caution">
    <text evidence="1">The sequence shown here is derived from an EMBL/GenBank/DDBJ whole genome shotgun (WGS) entry which is preliminary data.</text>
</comment>
<dbReference type="Proteomes" id="UP001056778">
    <property type="component" value="Chromosome 2"/>
</dbReference>
<organism evidence="1 2">
    <name type="scientific">Holotrichia oblita</name>
    <name type="common">Chafer beetle</name>
    <dbReference type="NCBI Taxonomy" id="644536"/>
    <lineage>
        <taxon>Eukaryota</taxon>
        <taxon>Metazoa</taxon>
        <taxon>Ecdysozoa</taxon>
        <taxon>Arthropoda</taxon>
        <taxon>Hexapoda</taxon>
        <taxon>Insecta</taxon>
        <taxon>Pterygota</taxon>
        <taxon>Neoptera</taxon>
        <taxon>Endopterygota</taxon>
        <taxon>Coleoptera</taxon>
        <taxon>Polyphaga</taxon>
        <taxon>Scarabaeiformia</taxon>
        <taxon>Scarabaeidae</taxon>
        <taxon>Melolonthinae</taxon>
        <taxon>Holotrichia</taxon>
    </lineage>
</organism>
<reference evidence="1" key="1">
    <citation type="submission" date="2022-04" db="EMBL/GenBank/DDBJ databases">
        <title>Chromosome-scale genome assembly of Holotrichia oblita Faldermann.</title>
        <authorList>
            <person name="Rongchong L."/>
        </authorList>
    </citation>
    <scope>NUCLEOTIDE SEQUENCE</scope>
    <source>
        <strain evidence="1">81SQS9</strain>
    </source>
</reference>
<name>A0ACB9TM19_HOLOL</name>
<protein>
    <submittedName>
        <fullName evidence="1">Myosin</fullName>
    </submittedName>
</protein>
<sequence>MPDFLKDVPNISNPSFYNMVQYNFHKARVIVEEKLIESLKHIKGRAPMDFAARKQKVNNIMSYLETSDAMLELNFPIKRDDGSFEIIRGYRCMHKCHLLPCKGGIRYSPHLNRDQIFALAAIMTYKCATVGLPYGGSNGGLCIDPKKYTINELEKITRRYTIELAKKGFIGPELDVPCPDMSTDEKEMAWIDDTYHKTFGYRDINAHGCVTGKPTSQRGIYGRVSATGRGLFNCLDEIIHSEDFMKMVRLSVGWKEKTFILQGFGNVGMHVMRYLTRAGAKCLGIAEIDGSIVSPQGINFHDLEHYKLTKGTIVGFPGAQPYTGKNLVCEPCDILIAAASEKLITKEVANEIKAKVVAEGANGPITPSGDRILLSKNIIILPDVFANAGGVTVSYFEWLKNINHIAFGRLTFKYKRDSHYLLLRSVQESLERHFGQEGTKKIPIVPSETFKERIAGASERDIVQSGLAYTMERASRKLMNTAKEFNLGTDFRTAAYVGSIERIFHSTYVKKYHGKKLGSIEPHVFALGEAAYASLQTDKPGGGSKNQSLVISGESGAGKTENTRFILQYLCSVTSGVSTWVEQQILEANTILEAFGNAKTIRNDNSSRFGKFMQVCFDSRWMIAGCIIQDYLLEQSRLTFQGPGERNYHVFYQLVEGAKYNKELANQLHLKEAEFYHYLNQSGCIKMDGDAKRLDNLRLAFNVLQVPPHMCHGIFQTLAAILWLGNLKFQDVDGELCQLTNEDEDILKIISELLGLELESLRQVVLIRQINVRGNITEIPLKLQEAGENRHAMAKALYSRTFAWLVNHINTCTNPGQDSSRFLGVLDIFGFENFAVNSFEQLCINYTNEKLHKFFNHYVFALEQSIYKEEEIQYNHIAFTDNTLCLELLEKPPRCILRLLTEQCHLPRGCDASYISNLHAEFENHERYVKGEDKRKWENEFGVRHYAGTVMYSVRGFVDKNRDVQQDVFFDIISRSNNEFVQNLSAYQDLQTAINARTMTNGTSTVQRGTSKGKPTVSDTFRHQLQSLIDVLQCTTPWYVRCIKPNAHKHPENYDDSLVLDQLKYLGMLDIIRIRKEGFPIHMNFEDFVSRYHCLAKTKLSADARSNCELIIKDKNIPKSEWQIGKQKVFMRSHVHEPLEETRNHMLTSKAILIQKTYRKYKARKEYLHIRSAVLRIQHAYKGWKLRIEFLRKRRAAIVIQSHLRGVFAREVAAALREMRRVEEEMRKREIMEEERKAREVEAALLEQEQERKLELEQSERAAQKEIAALSVMAEQMKPRLTEPASEAVDLDNLFAFLSDVQPQNRNQIIDEIGEKMNELVEDLDVELETVIQQELEGLAQEQQQAPTPPKMGLPSLPEPTEPPPPPPSQELPVVSETITTPEKEKKIQPTSQYTKQLAYYPQSWRFSQEQDLNNAEREQRRKFRVEKKLQELSETQEKDTNIEETYHDMVEFAETYYNSHERSPEGTIMATLTRKRQSSELVPKYEMVTYYKGNTIPTSHIHMYDPDNVNIACTIFRDLCKYIRGELNAEKELAVIQSMIGYALEREELRDEVLVQCIRQATNNPQSDNTERIWLLLCLCVVSFQPSKLLHKYFISFLRKNLAQGGRIAQYVQWCLDNCKNTKVSVREYPPSSVEVAAMKRLGTIVCRFFFLDGRTKAIDVHPTDTAGDAARKLAERLGLRTLEGWAIYQSRPDGEEHVRAHHFLYDIIAAWEINQNKLTPTSGLTTLGRRSTTTISGGENRFVFKRRLFKTNRELSQDPIEVNLLYAQAVHSVVKSDDFPVTEKVALQLAGLQAQVALGDPNNSSKLEYYTDIDTYLPYRISRARGDDVWVPIIAQAHKQYGAGRSELTAKALYLSCVMQYPLYGTTMYPVTYRGYWSYGNSLILGVNNEGLMLIKPDDKFVLNEYRYQEVESIMLDPSDSFITITLLRNPSDNHHKCFVFETTQKNEIGSLIASYCPTLAGWITENEVPTKKIKGMTNEDRVRLYHNLVNSRRALVDSEILRKPTDAAGSFLRNTLRRLSKHKLDKLRQEHGGDTGETYKGFHYAFWAFSRQPLPQSISRLPEPEEQVMLQVFQIILKYAGLGQNGEVIRRAEDEHITLLQTILERCMRKESLLCELYLQLIKQTTDHPDPNSRVNLRHWALLSLACSVVLPPHKAIRRYLIGHLKRCSSDYVTEEGKFARFAEKCLQKTQGTRRRQWPPSREEILCTINRRPVYARFHFMDGQYHSVEFHPSATARDVLEIVRDKIGLKSNAKGYAIYEVLGNSERSLAAEEKVADVMAKWERYRAASAANATNNTGTAKRTRPQHHFFLFKKHLFLDNFINLDDNVEKELLYHQVLHDLRADRFPVTDKEAEGVAMHHQSLKGMTASEAKQAFLNLIQSWPLHKATIFDVMQSFTSNWPRVLWLAVDQTGLHLLEHRSRNALCTYDYSSILSYSPALNCLMIITGSACKQSKVILTTAQAFQIATLIREYMEVLQSESVEAKRAQGPRSRPVSALHQNAPLVPPQPS</sequence>